<dbReference type="Proteomes" id="UP000198480">
    <property type="component" value="Unassembled WGS sequence"/>
</dbReference>
<sequence length="147" mass="17128">MKYHKLPLPHTQRIENYLVNNSQSDAIYLKIPNSRIQKLFGGNPSHFFRMLKNGLHSLGGVSNRTFFKGFTGIYFYMSNLDTMEMIILYEGTYPYQETKHRIKKLLGIDVELEFGKAETFKSKIEEIVQLKTHSQFFGDAFFEKATS</sequence>
<protein>
    <submittedName>
        <fullName evidence="1">Uncharacterized protein</fullName>
    </submittedName>
</protein>
<organism evidence="1 2">
    <name type="scientific">Belliella buryatensis</name>
    <dbReference type="NCBI Taxonomy" id="1500549"/>
    <lineage>
        <taxon>Bacteria</taxon>
        <taxon>Pseudomonadati</taxon>
        <taxon>Bacteroidota</taxon>
        <taxon>Cytophagia</taxon>
        <taxon>Cytophagales</taxon>
        <taxon>Cyclobacteriaceae</taxon>
        <taxon>Belliella</taxon>
    </lineage>
</organism>
<gene>
    <name evidence="1" type="ORF">SAMN06295967_11331</name>
</gene>
<proteinExistence type="predicted"/>
<evidence type="ECO:0000313" key="1">
    <source>
        <dbReference type="EMBL" id="SNS57919.1"/>
    </source>
</evidence>
<evidence type="ECO:0000313" key="2">
    <source>
        <dbReference type="Proteomes" id="UP000198480"/>
    </source>
</evidence>
<reference evidence="2" key="1">
    <citation type="submission" date="2017-06" db="EMBL/GenBank/DDBJ databases">
        <authorList>
            <person name="Varghese N."/>
            <person name="Submissions S."/>
        </authorList>
    </citation>
    <scope>NUCLEOTIDE SEQUENCE [LARGE SCALE GENOMIC DNA]</scope>
    <source>
        <strain evidence="2">5C</strain>
    </source>
</reference>
<dbReference type="AlphaFoldDB" id="A0A239FLY8"/>
<dbReference type="EMBL" id="FZOK01000013">
    <property type="protein sequence ID" value="SNS57919.1"/>
    <property type="molecule type" value="Genomic_DNA"/>
</dbReference>
<name>A0A239FLY8_9BACT</name>
<accession>A0A239FLY8</accession>
<dbReference type="RefSeq" id="WP_089241790.1">
    <property type="nucleotide sequence ID" value="NZ_FZOK01000013.1"/>
</dbReference>
<keyword evidence="2" id="KW-1185">Reference proteome</keyword>